<gene>
    <name evidence="8" type="ORF">DEH80_02940</name>
</gene>
<feature type="binding site" evidence="6">
    <location>
        <begin position="198"/>
        <end position="201"/>
    </location>
    <ligand>
        <name>substrate</name>
    </ligand>
</feature>
<dbReference type="OrthoDB" id="9780217at2"/>
<evidence type="ECO:0000256" key="6">
    <source>
        <dbReference type="PIRSR" id="PIRSR600246-2"/>
    </source>
</evidence>
<dbReference type="FunFam" id="3.60.20.30:FF:000001">
    <property type="entry name" value="Isoaspartyl peptidase/L-asparaginase"/>
    <property type="match status" value="1"/>
</dbReference>
<dbReference type="Pfam" id="PF01112">
    <property type="entry name" value="Asparaginase_2"/>
    <property type="match status" value="1"/>
</dbReference>
<comment type="caution">
    <text evidence="8">The sequence shown here is derived from an EMBL/GenBank/DDBJ whole genome shotgun (WGS) entry which is preliminary data.</text>
</comment>
<keyword evidence="3" id="KW-0068">Autocatalytic cleavage</keyword>
<dbReference type="InterPro" id="IPR000246">
    <property type="entry name" value="Peptidase_T2"/>
</dbReference>
<accession>A0A363UPQ6</accession>
<dbReference type="SUPFAM" id="SSF56235">
    <property type="entry name" value="N-terminal nucleophile aminohydrolases (Ntn hydrolases)"/>
    <property type="match status" value="1"/>
</dbReference>
<evidence type="ECO:0000256" key="7">
    <source>
        <dbReference type="PIRSR" id="PIRSR600246-3"/>
    </source>
</evidence>
<evidence type="ECO:0000256" key="4">
    <source>
        <dbReference type="ARBA" id="ARBA00069124"/>
    </source>
</evidence>
<dbReference type="Gene3D" id="3.60.20.30">
    <property type="entry name" value="(Glycosyl)asparaginase"/>
    <property type="match status" value="1"/>
</dbReference>
<dbReference type="PANTHER" id="PTHR10188">
    <property type="entry name" value="L-ASPARAGINASE"/>
    <property type="match status" value="1"/>
</dbReference>
<evidence type="ECO:0000256" key="3">
    <source>
        <dbReference type="ARBA" id="ARBA00022813"/>
    </source>
</evidence>
<dbReference type="Proteomes" id="UP000251800">
    <property type="component" value="Unassembled WGS sequence"/>
</dbReference>
<keyword evidence="1" id="KW-0645">Protease</keyword>
<name>A0A363UPQ6_9GAMM</name>
<feature type="binding site" evidence="6">
    <location>
        <begin position="221"/>
        <end position="224"/>
    </location>
    <ligand>
        <name>substrate</name>
    </ligand>
</feature>
<feature type="site" description="Cleavage; by autolysis" evidence="7">
    <location>
        <begin position="169"/>
        <end position="170"/>
    </location>
</feature>
<dbReference type="GO" id="GO:0008233">
    <property type="term" value="F:peptidase activity"/>
    <property type="evidence" value="ECO:0007669"/>
    <property type="project" value="UniProtKB-KW"/>
</dbReference>
<proteinExistence type="predicted"/>
<evidence type="ECO:0000313" key="9">
    <source>
        <dbReference type="Proteomes" id="UP000251800"/>
    </source>
</evidence>
<dbReference type="CDD" id="cd04701">
    <property type="entry name" value="Asparaginase_2"/>
    <property type="match status" value="1"/>
</dbReference>
<evidence type="ECO:0000256" key="5">
    <source>
        <dbReference type="PIRSR" id="PIRSR600246-1"/>
    </source>
</evidence>
<dbReference type="GO" id="GO:0016811">
    <property type="term" value="F:hydrolase activity, acting on carbon-nitrogen (but not peptide) bonds, in linear amides"/>
    <property type="evidence" value="ECO:0007669"/>
    <property type="project" value="UniProtKB-ARBA"/>
</dbReference>
<sequence>MSHHPVSFAIHGGAGDMPQRDHGYAEHLAALQAIGRQVQSALQDGLAALDAVELAVCLLEDCEHFNAGRGAVLNTQGEAELDASIMDGQGRCGAVAATRRPRNPVKLARALLNDGQHVMLAGAHADAACTRLDVATEDPSYFVIANRLRQLERARERATVVLDHDEPLGTVGAVARDRQGRLAAATSTGGMTNKAAGRVGDTGVIGAGTWAADPTCAISTTGHGESFIRVNAAAQIHWRMLLGHEPLHAAAELVIQQVVDCGGMGGLIGVDRDGLVCLPMSTLGMFRAWSELDAPVQASVFR</sequence>
<dbReference type="AlphaFoldDB" id="A0A363UPQ6"/>
<dbReference type="EMBL" id="QEQK01000002">
    <property type="protein sequence ID" value="PWN57461.1"/>
    <property type="molecule type" value="Genomic_DNA"/>
</dbReference>
<dbReference type="GO" id="GO:0006508">
    <property type="term" value="P:proteolysis"/>
    <property type="evidence" value="ECO:0007669"/>
    <property type="project" value="UniProtKB-KW"/>
</dbReference>
<feature type="active site" description="Nucleophile" evidence="5">
    <location>
        <position position="170"/>
    </location>
</feature>
<evidence type="ECO:0000313" key="8">
    <source>
        <dbReference type="EMBL" id="PWN57461.1"/>
    </source>
</evidence>
<dbReference type="InterPro" id="IPR029055">
    <property type="entry name" value="Ntn_hydrolases_N"/>
</dbReference>
<reference evidence="8 9" key="1">
    <citation type="submission" date="2018-05" db="EMBL/GenBank/DDBJ databases">
        <title>Abyssibacter profundi OUC007T gen. nov., sp. nov, a marine bacterium isolated from seawater of the Mariana Trench.</title>
        <authorList>
            <person name="Zhou S."/>
        </authorList>
    </citation>
    <scope>NUCLEOTIDE SEQUENCE [LARGE SCALE GENOMIC DNA]</scope>
    <source>
        <strain evidence="8 9">OUC007</strain>
    </source>
</reference>
<organism evidence="8 9">
    <name type="scientific">Abyssibacter profundi</name>
    <dbReference type="NCBI Taxonomy" id="2182787"/>
    <lineage>
        <taxon>Bacteria</taxon>
        <taxon>Pseudomonadati</taxon>
        <taxon>Pseudomonadota</taxon>
        <taxon>Gammaproteobacteria</taxon>
        <taxon>Chromatiales</taxon>
        <taxon>Oceanococcaceae</taxon>
        <taxon>Abyssibacter</taxon>
    </lineage>
</organism>
<keyword evidence="9" id="KW-1185">Reference proteome</keyword>
<evidence type="ECO:0000256" key="1">
    <source>
        <dbReference type="ARBA" id="ARBA00022670"/>
    </source>
</evidence>
<evidence type="ECO:0000256" key="2">
    <source>
        <dbReference type="ARBA" id="ARBA00022801"/>
    </source>
</evidence>
<dbReference type="PANTHER" id="PTHR10188:SF6">
    <property type="entry name" value="N(4)-(BETA-N-ACETYLGLUCOSAMINYL)-L-ASPARAGINASE"/>
    <property type="match status" value="1"/>
</dbReference>
<dbReference type="RefSeq" id="WP_109718965.1">
    <property type="nucleotide sequence ID" value="NZ_QEQK01000002.1"/>
</dbReference>
<protein>
    <recommendedName>
        <fullName evidence="4">Isoaspartyl peptidase</fullName>
    </recommendedName>
</protein>
<keyword evidence="2" id="KW-0378">Hydrolase</keyword>